<dbReference type="SUPFAM" id="SSF55103">
    <property type="entry name" value="FAD-linked oxidases, C-terminal domain"/>
    <property type="match status" value="1"/>
</dbReference>
<keyword evidence="3" id="KW-0274">FAD</keyword>
<evidence type="ECO:0000259" key="5">
    <source>
        <dbReference type="PROSITE" id="PS51387"/>
    </source>
</evidence>
<dbReference type="Gene3D" id="3.30.70.2740">
    <property type="match status" value="1"/>
</dbReference>
<dbReference type="Gene3D" id="3.30.465.10">
    <property type="match status" value="1"/>
</dbReference>
<evidence type="ECO:0000256" key="4">
    <source>
        <dbReference type="ARBA" id="ARBA00023002"/>
    </source>
</evidence>
<reference evidence="7" key="1">
    <citation type="submission" date="2016-10" db="EMBL/GenBank/DDBJ databases">
        <authorList>
            <person name="Varghese N."/>
            <person name="Submissions S."/>
        </authorList>
    </citation>
    <scope>NUCLEOTIDE SEQUENCE [LARGE SCALE GENOMIC DNA]</scope>
    <source>
        <strain evidence="7">DSM 11005</strain>
    </source>
</reference>
<keyword evidence="2" id="KW-0285">Flavoprotein</keyword>
<dbReference type="PANTHER" id="PTHR42934">
    <property type="entry name" value="GLYCOLATE OXIDASE SUBUNIT GLCD"/>
    <property type="match status" value="1"/>
</dbReference>
<proteinExistence type="predicted"/>
<dbReference type="GO" id="GO:0071949">
    <property type="term" value="F:FAD binding"/>
    <property type="evidence" value="ECO:0007669"/>
    <property type="project" value="InterPro"/>
</dbReference>
<dbReference type="Gene3D" id="1.10.45.10">
    <property type="entry name" value="Vanillyl-alcohol Oxidase, Chain A, domain 4"/>
    <property type="match status" value="1"/>
</dbReference>
<dbReference type="EMBL" id="FMYW01000004">
    <property type="protein sequence ID" value="SDC28996.1"/>
    <property type="molecule type" value="Genomic_DNA"/>
</dbReference>
<evidence type="ECO:0000256" key="3">
    <source>
        <dbReference type="ARBA" id="ARBA00022827"/>
    </source>
</evidence>
<dbReference type="SUPFAM" id="SSF56176">
    <property type="entry name" value="FAD-binding/transporter-associated domain-like"/>
    <property type="match status" value="1"/>
</dbReference>
<evidence type="ECO:0000256" key="2">
    <source>
        <dbReference type="ARBA" id="ARBA00022630"/>
    </source>
</evidence>
<dbReference type="InterPro" id="IPR004113">
    <property type="entry name" value="FAD-bd_oxidored_4_C"/>
</dbReference>
<sequence>MYNKVDEKFLAGLQAIVGKEHVYADPDTLDQYKTDEETDPSKFHTPEAVVAPGSTEEVAAIVKLANEANIPITVRSAGTSLSDGAIAVCGGIILLMGRMNRILEVNTEGLYMVAEAGALVKDCQTAAKKHDLVYAGDPSSAETCQIGGNLATNAGGIKAIRYGVTRDQVYGMTVVSPMGEILHVGACLKKKTTGYALEQLIMGSEGTLGIITEVTLKLQPLPPYRFDVLAMFDTVEKAARLVPTVIKAGLNPTSIEFMDNSFVRSTTTFCETDVPHRDIANFVYVTVETFDENQLDTGLEKLTELCEEAGALEVLEADDRLWTLRRSCQESLRILSDVTITDDFVVPVHKVAETIEHVKAMGDHYPFEVMVLGHAGDGNLHVCMCRKDLTEEEWNENVEKFHKEAYPYVYSLGGRLSGEHGIGAKKLHYMEEYTEPSELEYMRMIKRAVDPKNILNPGKIFNV</sequence>
<dbReference type="InterPro" id="IPR016171">
    <property type="entry name" value="Vanillyl_alc_oxidase_C-sub2"/>
</dbReference>
<dbReference type="Pfam" id="PF01565">
    <property type="entry name" value="FAD_binding_4"/>
    <property type="match status" value="1"/>
</dbReference>
<dbReference type="FunFam" id="1.10.45.10:FF:000001">
    <property type="entry name" value="D-lactate dehydrogenase mitochondrial"/>
    <property type="match status" value="1"/>
</dbReference>
<dbReference type="InterPro" id="IPR006094">
    <property type="entry name" value="Oxid_FAD_bind_N"/>
</dbReference>
<evidence type="ECO:0000313" key="6">
    <source>
        <dbReference type="EMBL" id="SDC28996.1"/>
    </source>
</evidence>
<evidence type="ECO:0000313" key="7">
    <source>
        <dbReference type="Proteomes" id="UP000198943"/>
    </source>
</evidence>
<dbReference type="InterPro" id="IPR051914">
    <property type="entry name" value="FAD-linked_OxidoTrans_Type4"/>
</dbReference>
<name>A0A1G6KFA5_9FIRM</name>
<dbReference type="PANTHER" id="PTHR42934:SF2">
    <property type="entry name" value="GLYCOLATE OXIDASE SUBUNIT GLCD"/>
    <property type="match status" value="1"/>
</dbReference>
<feature type="domain" description="FAD-binding PCMH-type" evidence="5">
    <location>
        <begin position="42"/>
        <end position="221"/>
    </location>
</feature>
<protein>
    <submittedName>
        <fullName evidence="6">Glycolate oxidase</fullName>
    </submittedName>
</protein>
<dbReference type="Pfam" id="PF02913">
    <property type="entry name" value="FAD-oxidase_C"/>
    <property type="match status" value="1"/>
</dbReference>
<dbReference type="InterPro" id="IPR016166">
    <property type="entry name" value="FAD-bd_PCMH"/>
</dbReference>
<evidence type="ECO:0000256" key="1">
    <source>
        <dbReference type="ARBA" id="ARBA00001974"/>
    </source>
</evidence>
<dbReference type="InterPro" id="IPR016164">
    <property type="entry name" value="FAD-linked_Oxase-like_C"/>
</dbReference>
<gene>
    <name evidence="6" type="ORF">SAMN04487864_104201</name>
</gene>
<dbReference type="PROSITE" id="PS51387">
    <property type="entry name" value="FAD_PCMH"/>
    <property type="match status" value="1"/>
</dbReference>
<organism evidence="6 7">
    <name type="scientific">Succiniclasticum ruminis</name>
    <dbReference type="NCBI Taxonomy" id="40841"/>
    <lineage>
        <taxon>Bacteria</taxon>
        <taxon>Bacillati</taxon>
        <taxon>Bacillota</taxon>
        <taxon>Negativicutes</taxon>
        <taxon>Acidaminococcales</taxon>
        <taxon>Acidaminococcaceae</taxon>
        <taxon>Succiniclasticum</taxon>
    </lineage>
</organism>
<dbReference type="InterPro" id="IPR036318">
    <property type="entry name" value="FAD-bd_PCMH-like_sf"/>
</dbReference>
<dbReference type="OrthoDB" id="9767256at2"/>
<accession>A0A1G6KFA5</accession>
<dbReference type="InterPro" id="IPR016169">
    <property type="entry name" value="FAD-bd_PCMH_sub2"/>
</dbReference>
<dbReference type="GO" id="GO:0016491">
    <property type="term" value="F:oxidoreductase activity"/>
    <property type="evidence" value="ECO:0007669"/>
    <property type="project" value="UniProtKB-KW"/>
</dbReference>
<dbReference type="RefSeq" id="WP_093729881.1">
    <property type="nucleotide sequence ID" value="NZ_FMYW01000004.1"/>
</dbReference>
<dbReference type="AlphaFoldDB" id="A0A1G6KFA5"/>
<comment type="cofactor">
    <cofactor evidence="1">
        <name>FAD</name>
        <dbReference type="ChEBI" id="CHEBI:57692"/>
    </cofactor>
</comment>
<keyword evidence="7" id="KW-1185">Reference proteome</keyword>
<keyword evidence="4" id="KW-0560">Oxidoreductase</keyword>
<dbReference type="Proteomes" id="UP000198943">
    <property type="component" value="Unassembled WGS sequence"/>
</dbReference>